<protein>
    <submittedName>
        <fullName evidence="2">Uncharacterized protein</fullName>
    </submittedName>
</protein>
<dbReference type="AlphaFoldDB" id="A0A6C0BKJ4"/>
<accession>A0A6C0BKJ4</accession>
<organism evidence="2">
    <name type="scientific">viral metagenome</name>
    <dbReference type="NCBI Taxonomy" id="1070528"/>
    <lineage>
        <taxon>unclassified sequences</taxon>
        <taxon>metagenomes</taxon>
        <taxon>organismal metagenomes</taxon>
    </lineage>
</organism>
<keyword evidence="1" id="KW-0472">Membrane</keyword>
<proteinExistence type="predicted"/>
<name>A0A6C0BKJ4_9ZZZZ</name>
<evidence type="ECO:0000256" key="1">
    <source>
        <dbReference type="SAM" id="Phobius"/>
    </source>
</evidence>
<keyword evidence="1" id="KW-1133">Transmembrane helix</keyword>
<keyword evidence="1" id="KW-0812">Transmembrane</keyword>
<feature type="transmembrane region" description="Helical" evidence="1">
    <location>
        <begin position="20"/>
        <end position="36"/>
    </location>
</feature>
<evidence type="ECO:0000313" key="2">
    <source>
        <dbReference type="EMBL" id="QHS91928.1"/>
    </source>
</evidence>
<dbReference type="EMBL" id="MN739166">
    <property type="protein sequence ID" value="QHS91928.1"/>
    <property type="molecule type" value="Genomic_DNA"/>
</dbReference>
<reference evidence="2" key="1">
    <citation type="journal article" date="2020" name="Nature">
        <title>Giant virus diversity and host interactions through global metagenomics.</title>
        <authorList>
            <person name="Schulz F."/>
            <person name="Roux S."/>
            <person name="Paez-Espino D."/>
            <person name="Jungbluth S."/>
            <person name="Walsh D.A."/>
            <person name="Denef V.J."/>
            <person name="McMahon K.D."/>
            <person name="Konstantinidis K.T."/>
            <person name="Eloe-Fadrosh E.A."/>
            <person name="Kyrpides N.C."/>
            <person name="Woyke T."/>
        </authorList>
    </citation>
    <scope>NUCLEOTIDE SEQUENCE</scope>
    <source>
        <strain evidence="2">GVMAG-M-3300013285-6</strain>
    </source>
</reference>
<sequence>MLNLYLIKKITLLSQKELGILLLIIIFPLLILVEMVKEENCIYII</sequence>